<name>A0A9D1FUP7_9BACT</name>
<dbReference type="Pfam" id="PF05193">
    <property type="entry name" value="Peptidase_M16_C"/>
    <property type="match status" value="1"/>
</dbReference>
<organism evidence="3 4">
    <name type="scientific">Candidatus Scatenecus faecavium</name>
    <dbReference type="NCBI Taxonomy" id="2840915"/>
    <lineage>
        <taxon>Bacteria</taxon>
        <taxon>Candidatus Scatenecus</taxon>
    </lineage>
</organism>
<dbReference type="GO" id="GO:0046872">
    <property type="term" value="F:metal ion binding"/>
    <property type="evidence" value="ECO:0007669"/>
    <property type="project" value="InterPro"/>
</dbReference>
<dbReference type="Gene3D" id="3.30.830.10">
    <property type="entry name" value="Metalloenzyme, LuxS/M16 peptidase-like"/>
    <property type="match status" value="2"/>
</dbReference>
<reference evidence="3" key="2">
    <citation type="journal article" date="2021" name="PeerJ">
        <title>Extensive microbial diversity within the chicken gut microbiome revealed by metagenomics and culture.</title>
        <authorList>
            <person name="Gilroy R."/>
            <person name="Ravi A."/>
            <person name="Getino M."/>
            <person name="Pursley I."/>
            <person name="Horton D.L."/>
            <person name="Alikhan N.F."/>
            <person name="Baker D."/>
            <person name="Gharbi K."/>
            <person name="Hall N."/>
            <person name="Watson M."/>
            <person name="Adriaenssens E.M."/>
            <person name="Foster-Nyarko E."/>
            <person name="Jarju S."/>
            <person name="Secka A."/>
            <person name="Antonio M."/>
            <person name="Oren A."/>
            <person name="Chaudhuri R.R."/>
            <person name="La Ragione R."/>
            <person name="Hildebrand F."/>
            <person name="Pallen M.J."/>
        </authorList>
    </citation>
    <scope>NUCLEOTIDE SEQUENCE</scope>
    <source>
        <strain evidence="3">CHK152-2994</strain>
    </source>
</reference>
<dbReference type="InterPro" id="IPR011765">
    <property type="entry name" value="Pept_M16_N"/>
</dbReference>
<feature type="domain" description="Peptidase M16 N-terminal" evidence="1">
    <location>
        <begin position="32"/>
        <end position="143"/>
    </location>
</feature>
<dbReference type="InterPro" id="IPR011249">
    <property type="entry name" value="Metalloenz_LuxS/M16"/>
</dbReference>
<proteinExistence type="predicted"/>
<evidence type="ECO:0000313" key="3">
    <source>
        <dbReference type="EMBL" id="HIS82290.1"/>
    </source>
</evidence>
<accession>A0A9D1FUP7</accession>
<dbReference type="PANTHER" id="PTHR11851:SF224">
    <property type="entry name" value="PROCESSING PROTEASE"/>
    <property type="match status" value="1"/>
</dbReference>
<evidence type="ECO:0000259" key="2">
    <source>
        <dbReference type="Pfam" id="PF05193"/>
    </source>
</evidence>
<comment type="caution">
    <text evidence="3">The sequence shown here is derived from an EMBL/GenBank/DDBJ whole genome shotgun (WGS) entry which is preliminary data.</text>
</comment>
<protein>
    <submittedName>
        <fullName evidence="3">Insulinase family protein</fullName>
    </submittedName>
</protein>
<gene>
    <name evidence="3" type="ORF">IAD41_01620</name>
</gene>
<dbReference type="Proteomes" id="UP000824139">
    <property type="component" value="Unassembled WGS sequence"/>
</dbReference>
<reference evidence="3" key="1">
    <citation type="submission" date="2020-10" db="EMBL/GenBank/DDBJ databases">
        <authorList>
            <person name="Gilroy R."/>
        </authorList>
    </citation>
    <scope>NUCLEOTIDE SEQUENCE</scope>
    <source>
        <strain evidence="3">CHK152-2994</strain>
    </source>
</reference>
<sequence length="404" mass="45872">MEQKITKLKNDIDFFYKRNLDTPRAAFCMNFSICEPELAAGVNSVMARLLFQGTKSRNAEQIAEEFDSNGIDFTVEMKPDYLRFRFICLNEDFPKAIELVTDLVKNSTFEEFDKELAKMEGEIVAELDNARAKASDNYEKNMFEGHYYGFTNTKILENIKNITKEQVIKAYNDMLNNGKKVLTFVGDIDFETVENLFNYNFGDLQAGSDTCSCTFPKTLNSKKEVEIIKPDANQAHIIKGWRTGSVDSEDYPALVLLNIILGASGLSSRLFLELRDKKGLAYVVRSSYSTLLYGASFSIYIATEPKNIEVSLAGFDEEIEKIKTIPVSQEELENAKNNLFGKWAFSFETNAQQACNYAHYGILGLGFDFNERVRKEVKAVTAEQLMDCANKYFNDKFVLSVLKP</sequence>
<dbReference type="PANTHER" id="PTHR11851">
    <property type="entry name" value="METALLOPROTEASE"/>
    <property type="match status" value="1"/>
</dbReference>
<dbReference type="InterPro" id="IPR007863">
    <property type="entry name" value="Peptidase_M16_C"/>
</dbReference>
<dbReference type="SUPFAM" id="SSF63411">
    <property type="entry name" value="LuxS/MPP-like metallohydrolase"/>
    <property type="match status" value="2"/>
</dbReference>
<dbReference type="AlphaFoldDB" id="A0A9D1FUP7"/>
<feature type="domain" description="Peptidase M16 C-terminal" evidence="2">
    <location>
        <begin position="161"/>
        <end position="339"/>
    </location>
</feature>
<dbReference type="InterPro" id="IPR050361">
    <property type="entry name" value="MPP/UQCRC_Complex"/>
</dbReference>
<dbReference type="EMBL" id="DVJO01000037">
    <property type="protein sequence ID" value="HIS82290.1"/>
    <property type="molecule type" value="Genomic_DNA"/>
</dbReference>
<dbReference type="Pfam" id="PF00675">
    <property type="entry name" value="Peptidase_M16"/>
    <property type="match status" value="1"/>
</dbReference>
<evidence type="ECO:0000259" key="1">
    <source>
        <dbReference type="Pfam" id="PF00675"/>
    </source>
</evidence>
<evidence type="ECO:0000313" key="4">
    <source>
        <dbReference type="Proteomes" id="UP000824139"/>
    </source>
</evidence>